<comment type="similarity">
    <text evidence="2">Belongs to the inorganic phosphate transporter (PiT) (TC 2.A.20) family.</text>
</comment>
<reference evidence="11" key="1">
    <citation type="submission" date="2016-06" db="UniProtKB">
        <authorList>
            <consortium name="WormBaseParasite"/>
        </authorList>
    </citation>
    <scope>IDENTIFICATION</scope>
</reference>
<dbReference type="EMBL" id="UYRT01097974">
    <property type="protein sequence ID" value="VDN41530.1"/>
    <property type="molecule type" value="Genomic_DNA"/>
</dbReference>
<comment type="subcellular location">
    <subcellularLocation>
        <location evidence="1">Membrane</location>
        <topology evidence="1">Multi-pass membrane protein</topology>
    </subcellularLocation>
</comment>
<dbReference type="Pfam" id="PF01384">
    <property type="entry name" value="PHO4"/>
    <property type="match status" value="1"/>
</dbReference>
<proteinExistence type="inferred from homology"/>
<keyword evidence="4" id="KW-0592">Phosphate transport</keyword>
<evidence type="ECO:0000256" key="2">
    <source>
        <dbReference type="ARBA" id="ARBA00009916"/>
    </source>
</evidence>
<keyword evidence="5 8" id="KW-0812">Transmembrane</keyword>
<dbReference type="OrthoDB" id="260807at2759"/>
<evidence type="ECO:0000256" key="1">
    <source>
        <dbReference type="ARBA" id="ARBA00004141"/>
    </source>
</evidence>
<evidence type="ECO:0000256" key="6">
    <source>
        <dbReference type="ARBA" id="ARBA00022989"/>
    </source>
</evidence>
<keyword evidence="10" id="KW-1185">Reference proteome</keyword>
<keyword evidence="7 8" id="KW-0472">Membrane</keyword>
<dbReference type="PROSITE" id="PS51257">
    <property type="entry name" value="PROKAR_LIPOPROTEIN"/>
    <property type="match status" value="1"/>
</dbReference>
<accession>A0A183ER84</accession>
<dbReference type="GO" id="GO:0035435">
    <property type="term" value="P:phosphate ion transmembrane transport"/>
    <property type="evidence" value="ECO:0007669"/>
    <property type="project" value="TreeGrafter"/>
</dbReference>
<evidence type="ECO:0000256" key="3">
    <source>
        <dbReference type="ARBA" id="ARBA00022448"/>
    </source>
</evidence>
<keyword evidence="6 8" id="KW-1133">Transmembrane helix</keyword>
<organism evidence="11">
    <name type="scientific">Gongylonema pulchrum</name>
    <dbReference type="NCBI Taxonomy" id="637853"/>
    <lineage>
        <taxon>Eukaryota</taxon>
        <taxon>Metazoa</taxon>
        <taxon>Ecdysozoa</taxon>
        <taxon>Nematoda</taxon>
        <taxon>Chromadorea</taxon>
        <taxon>Rhabditida</taxon>
        <taxon>Spirurina</taxon>
        <taxon>Spiruromorpha</taxon>
        <taxon>Spiruroidea</taxon>
        <taxon>Gongylonematidae</taxon>
        <taxon>Gongylonema</taxon>
    </lineage>
</organism>
<dbReference type="GO" id="GO:0005315">
    <property type="term" value="F:phosphate transmembrane transporter activity"/>
    <property type="evidence" value="ECO:0007669"/>
    <property type="project" value="InterPro"/>
</dbReference>
<evidence type="ECO:0000256" key="8">
    <source>
        <dbReference type="SAM" id="Phobius"/>
    </source>
</evidence>
<gene>
    <name evidence="9" type="ORF">GPUH_LOCUS23476</name>
</gene>
<name>A0A183ER84_9BILA</name>
<dbReference type="Proteomes" id="UP000271098">
    <property type="component" value="Unassembled WGS sequence"/>
</dbReference>
<dbReference type="InterPro" id="IPR001204">
    <property type="entry name" value="Phos_transporter"/>
</dbReference>
<evidence type="ECO:0000313" key="11">
    <source>
        <dbReference type="WBParaSite" id="GPUH_0002350501-mRNA-1"/>
    </source>
</evidence>
<dbReference type="WBParaSite" id="GPUH_0002350501-mRNA-1">
    <property type="protein sequence ID" value="GPUH_0002350501-mRNA-1"/>
    <property type="gene ID" value="GPUH_0002350501"/>
</dbReference>
<protein>
    <submittedName>
        <fullName evidence="11">Phosphate transporter family protein</fullName>
    </submittedName>
</protein>
<sequence>MPNRNPKEDQKTLKIFSSIQVFTACFAGFAHGANDVSNAIAPLTSLIIIYKTVDVRQHGETPIYVLMFGVLAICVGLVTLGYKVIRTVGTKMSHINPASGFTIEFGAAVTAL</sequence>
<evidence type="ECO:0000256" key="5">
    <source>
        <dbReference type="ARBA" id="ARBA00022692"/>
    </source>
</evidence>
<dbReference type="PANTHER" id="PTHR11101:SF67">
    <property type="entry name" value="PHOSPHATE TRANSPORTER"/>
    <property type="match status" value="1"/>
</dbReference>
<keyword evidence="3" id="KW-0813">Transport</keyword>
<evidence type="ECO:0000256" key="7">
    <source>
        <dbReference type="ARBA" id="ARBA00023136"/>
    </source>
</evidence>
<dbReference type="AlphaFoldDB" id="A0A183ER84"/>
<evidence type="ECO:0000313" key="9">
    <source>
        <dbReference type="EMBL" id="VDN41530.1"/>
    </source>
</evidence>
<evidence type="ECO:0000256" key="4">
    <source>
        <dbReference type="ARBA" id="ARBA00022592"/>
    </source>
</evidence>
<dbReference type="PANTHER" id="PTHR11101">
    <property type="entry name" value="PHOSPHATE TRANSPORTER"/>
    <property type="match status" value="1"/>
</dbReference>
<feature type="transmembrane region" description="Helical" evidence="8">
    <location>
        <begin position="63"/>
        <end position="85"/>
    </location>
</feature>
<reference evidence="9 10" key="2">
    <citation type="submission" date="2018-11" db="EMBL/GenBank/DDBJ databases">
        <authorList>
            <consortium name="Pathogen Informatics"/>
        </authorList>
    </citation>
    <scope>NUCLEOTIDE SEQUENCE [LARGE SCALE GENOMIC DNA]</scope>
</reference>
<evidence type="ECO:0000313" key="10">
    <source>
        <dbReference type="Proteomes" id="UP000271098"/>
    </source>
</evidence>
<feature type="transmembrane region" description="Helical" evidence="8">
    <location>
        <begin position="12"/>
        <end position="33"/>
    </location>
</feature>
<dbReference type="GO" id="GO:0016020">
    <property type="term" value="C:membrane"/>
    <property type="evidence" value="ECO:0007669"/>
    <property type="project" value="UniProtKB-SubCell"/>
</dbReference>